<feature type="compositionally biased region" description="Polar residues" evidence="1">
    <location>
        <begin position="29"/>
        <end position="45"/>
    </location>
</feature>
<proteinExistence type="predicted"/>
<dbReference type="HOGENOM" id="CLU_407099_0_0_1"/>
<dbReference type="AlphaFoldDB" id="A0A0D0UKL5"/>
<gene>
    <name evidence="2" type="ORF">I312_01813</name>
</gene>
<accession>A0A0D0UKL5</accession>
<organism evidence="2">
    <name type="scientific">Cryptococcus bacillisporus CA1280</name>
    <dbReference type="NCBI Taxonomy" id="1296109"/>
    <lineage>
        <taxon>Eukaryota</taxon>
        <taxon>Fungi</taxon>
        <taxon>Dikarya</taxon>
        <taxon>Basidiomycota</taxon>
        <taxon>Agaricomycotina</taxon>
        <taxon>Tremellomycetes</taxon>
        <taxon>Tremellales</taxon>
        <taxon>Cryptococcaceae</taxon>
        <taxon>Cryptococcus</taxon>
        <taxon>Cryptococcus gattii species complex</taxon>
    </lineage>
</organism>
<feature type="compositionally biased region" description="Basic and acidic residues" evidence="1">
    <location>
        <begin position="56"/>
        <end position="65"/>
    </location>
</feature>
<feature type="region of interest" description="Disordered" evidence="1">
    <location>
        <begin position="629"/>
        <end position="676"/>
    </location>
</feature>
<feature type="compositionally biased region" description="Basic residues" evidence="1">
    <location>
        <begin position="664"/>
        <end position="676"/>
    </location>
</feature>
<dbReference type="EMBL" id="KN847976">
    <property type="protein sequence ID" value="KIR48743.1"/>
    <property type="molecule type" value="Genomic_DNA"/>
</dbReference>
<sequence length="676" mass="74155">MTTMSANVSPPTSTTSLPSPTSASDDEYSTLSESWMEVETSSLGPSTFDGLSESSYDLHDHDSRSEASSFDEASTDGGEGAHYDESGMEAEDVETPSISFVGGSYDLASSKLGSSVDTIQQGLSSISSSQVRLIFPDPGSSFSSQVVSEADRTTFGASRRLRSRTEMASGNGKGENPQAIRRSSSPIRLASEAWERSSKLWAPDAFTTADYQLLQSTESFDQLKEPCIEQIGNEDVPVMVEEAMVERAAESEADLTVVQEPKEGIPLETTTLHSQSAQPTRRWSGRVSMLAFLGLMSAISVALVNNYGFKALPAFRQANSTLTNPLSAASNAAAKASQSMWDPLSLSHLFTSSYSRTPDQPVSTGSVSGVADLKLIKQALSTLHTVQSRAHNALHASTTGFSRGDRKQKKTEDEHARTPAVAVAVRERDTSLSVRASKALVMTSGPISQANKWTRKLMGTNHTGFEMCKEQARAGNCTCDLSTYYFTQVYPNIIRSYAQSKSLAVAAVIRISELVLQEFRELQLFASHFAQTIQAASRLMLSRATRGAQILKSSLQPLYQRFTASRRKVTYTTRTKVVKTKETLDQLAEYVETRFDGLSEMIDRQTEDLQRQAGQSIRKAKKGLNRLIRDAHSDPPPKNGIRTKKLERQAVNSQKNDRFCFNSRKTRWGKNGRRGR</sequence>
<feature type="region of interest" description="Disordered" evidence="1">
    <location>
        <begin position="394"/>
        <end position="420"/>
    </location>
</feature>
<reference evidence="2" key="1">
    <citation type="submission" date="2015-01" db="EMBL/GenBank/DDBJ databases">
        <title>The Genome Sequence of Cryptococcus gattii CA1280.</title>
        <authorList>
            <consortium name="The Broad Institute Genomics Platform"/>
            <person name="Cuomo C."/>
            <person name="Litvintseva A."/>
            <person name="Chen Y."/>
            <person name="Heitman J."/>
            <person name="Sun S."/>
            <person name="Springer D."/>
            <person name="Dromer F."/>
            <person name="Young S."/>
            <person name="Zeng Q."/>
            <person name="Gargeya S."/>
            <person name="Abouelleil A."/>
            <person name="Alvarado L."/>
            <person name="Chapman S.B."/>
            <person name="Gainer-Dewar J."/>
            <person name="Goldberg J."/>
            <person name="Griggs A."/>
            <person name="Gujja S."/>
            <person name="Hansen M."/>
            <person name="Howarth C."/>
            <person name="Imamovic A."/>
            <person name="Larimer J."/>
            <person name="Murphy C."/>
            <person name="Naylor J."/>
            <person name="Pearson M."/>
            <person name="Priest M."/>
            <person name="Roberts A."/>
            <person name="Saif S."/>
            <person name="Shea T."/>
            <person name="Sykes S."/>
            <person name="Wortman J."/>
            <person name="Nusbaum C."/>
            <person name="Birren B."/>
        </authorList>
    </citation>
    <scope>NUCLEOTIDE SEQUENCE [LARGE SCALE GENOMIC DNA]</scope>
    <source>
        <strain evidence="2">CA1280</strain>
    </source>
</reference>
<feature type="compositionally biased region" description="Low complexity" evidence="1">
    <location>
        <begin position="9"/>
        <end position="23"/>
    </location>
</feature>
<name>A0A0D0UKL5_CRYGA</name>
<evidence type="ECO:0000256" key="1">
    <source>
        <dbReference type="SAM" id="MobiDB-lite"/>
    </source>
</evidence>
<feature type="region of interest" description="Disordered" evidence="1">
    <location>
        <begin position="1"/>
        <end position="100"/>
    </location>
</feature>
<evidence type="ECO:0000313" key="2">
    <source>
        <dbReference type="EMBL" id="KIR48743.1"/>
    </source>
</evidence>
<dbReference type="OrthoDB" id="2564461at2759"/>
<feature type="region of interest" description="Disordered" evidence="1">
    <location>
        <begin position="162"/>
        <end position="184"/>
    </location>
</feature>
<protein>
    <submittedName>
        <fullName evidence="2">Uncharacterized protein</fullName>
    </submittedName>
</protein>